<evidence type="ECO:0000313" key="1">
    <source>
        <dbReference type="EMBL" id="WRO23179.1"/>
    </source>
</evidence>
<keyword evidence="2" id="KW-1185">Reference proteome</keyword>
<dbReference type="EMBL" id="CP121694">
    <property type="protein sequence ID" value="WRO23179.1"/>
    <property type="molecule type" value="Genomic_DNA"/>
</dbReference>
<sequence>MFKRGFFKGLVTGSILGMMTNMFMGPDRKPLGNRMRSKMRRMEDDGDDLMDEVTDGISGLWKK</sequence>
<proteinExistence type="predicted"/>
<evidence type="ECO:0008006" key="3">
    <source>
        <dbReference type="Google" id="ProtNLM"/>
    </source>
</evidence>
<dbReference type="KEGG" id="dbc:MFMK1_003028"/>
<dbReference type="Proteomes" id="UP001329915">
    <property type="component" value="Chromosome"/>
</dbReference>
<dbReference type="AlphaFoldDB" id="A0AAU0UTI3"/>
<gene>
    <name evidence="1" type="ORF">MFMK1_003028</name>
</gene>
<organism evidence="1 2">
    <name type="scientific">Metallumcola ferriviriculae</name>
    <dbReference type="NCBI Taxonomy" id="3039180"/>
    <lineage>
        <taxon>Bacteria</taxon>
        <taxon>Bacillati</taxon>
        <taxon>Bacillota</taxon>
        <taxon>Clostridia</taxon>
        <taxon>Neomoorellales</taxon>
        <taxon>Desulfitibacteraceae</taxon>
        <taxon>Metallumcola</taxon>
    </lineage>
</organism>
<dbReference type="RefSeq" id="WP_366922563.1">
    <property type="nucleotide sequence ID" value="NZ_CP121694.1"/>
</dbReference>
<reference evidence="1 2" key="1">
    <citation type="submission" date="2023-04" db="EMBL/GenBank/DDBJ databases">
        <authorList>
            <person name="Hsu D."/>
        </authorList>
    </citation>
    <scope>NUCLEOTIDE SEQUENCE [LARGE SCALE GENOMIC DNA]</scope>
    <source>
        <strain evidence="1 2">MK1</strain>
    </source>
</reference>
<accession>A0AAU0UTI3</accession>
<protein>
    <recommendedName>
        <fullName evidence="3">YtxH domain-containing protein</fullName>
    </recommendedName>
</protein>
<evidence type="ECO:0000313" key="2">
    <source>
        <dbReference type="Proteomes" id="UP001329915"/>
    </source>
</evidence>
<name>A0AAU0UTI3_9FIRM</name>